<organism evidence="1 2">
    <name type="scientific">Gossypium raimondii</name>
    <name type="common">Peruvian cotton</name>
    <name type="synonym">Gossypium klotzschianum subsp. raimondii</name>
    <dbReference type="NCBI Taxonomy" id="29730"/>
    <lineage>
        <taxon>Eukaryota</taxon>
        <taxon>Viridiplantae</taxon>
        <taxon>Streptophyta</taxon>
        <taxon>Embryophyta</taxon>
        <taxon>Tracheophyta</taxon>
        <taxon>Spermatophyta</taxon>
        <taxon>Magnoliopsida</taxon>
        <taxon>eudicotyledons</taxon>
        <taxon>Gunneridae</taxon>
        <taxon>Pentapetalae</taxon>
        <taxon>rosids</taxon>
        <taxon>malvids</taxon>
        <taxon>Malvales</taxon>
        <taxon>Malvaceae</taxon>
        <taxon>Malvoideae</taxon>
        <taxon>Gossypium</taxon>
    </lineage>
</organism>
<dbReference type="Proteomes" id="UP000032304">
    <property type="component" value="Chromosome 13"/>
</dbReference>
<protein>
    <submittedName>
        <fullName evidence="1">Uncharacterized protein</fullName>
    </submittedName>
</protein>
<keyword evidence="2" id="KW-1185">Reference proteome</keyword>
<proteinExistence type="predicted"/>
<dbReference type="AlphaFoldDB" id="A0A0D2VGF2"/>
<name>A0A0D2VGF2_GOSRA</name>
<evidence type="ECO:0000313" key="2">
    <source>
        <dbReference type="Proteomes" id="UP000032304"/>
    </source>
</evidence>
<reference evidence="1 2" key="1">
    <citation type="journal article" date="2012" name="Nature">
        <title>Repeated polyploidization of Gossypium genomes and the evolution of spinnable cotton fibres.</title>
        <authorList>
            <person name="Paterson A.H."/>
            <person name="Wendel J.F."/>
            <person name="Gundlach H."/>
            <person name="Guo H."/>
            <person name="Jenkins J."/>
            <person name="Jin D."/>
            <person name="Llewellyn D."/>
            <person name="Showmaker K.C."/>
            <person name="Shu S."/>
            <person name="Udall J."/>
            <person name="Yoo M.J."/>
            <person name="Byers R."/>
            <person name="Chen W."/>
            <person name="Doron-Faigenboim A."/>
            <person name="Duke M.V."/>
            <person name="Gong L."/>
            <person name="Grimwood J."/>
            <person name="Grover C."/>
            <person name="Grupp K."/>
            <person name="Hu G."/>
            <person name="Lee T.H."/>
            <person name="Li J."/>
            <person name="Lin L."/>
            <person name="Liu T."/>
            <person name="Marler B.S."/>
            <person name="Page J.T."/>
            <person name="Roberts A.W."/>
            <person name="Romanel E."/>
            <person name="Sanders W.S."/>
            <person name="Szadkowski E."/>
            <person name="Tan X."/>
            <person name="Tang H."/>
            <person name="Xu C."/>
            <person name="Wang J."/>
            <person name="Wang Z."/>
            <person name="Zhang D."/>
            <person name="Zhang L."/>
            <person name="Ashrafi H."/>
            <person name="Bedon F."/>
            <person name="Bowers J.E."/>
            <person name="Brubaker C.L."/>
            <person name="Chee P.W."/>
            <person name="Das S."/>
            <person name="Gingle A.R."/>
            <person name="Haigler C.H."/>
            <person name="Harker D."/>
            <person name="Hoffmann L.V."/>
            <person name="Hovav R."/>
            <person name="Jones D.C."/>
            <person name="Lemke C."/>
            <person name="Mansoor S."/>
            <person name="ur Rahman M."/>
            <person name="Rainville L.N."/>
            <person name="Rambani A."/>
            <person name="Reddy U.K."/>
            <person name="Rong J.K."/>
            <person name="Saranga Y."/>
            <person name="Scheffler B.E."/>
            <person name="Scheffler J.A."/>
            <person name="Stelly D.M."/>
            <person name="Triplett B.A."/>
            <person name="Van Deynze A."/>
            <person name="Vaslin M.F."/>
            <person name="Waghmare V.N."/>
            <person name="Walford S.A."/>
            <person name="Wright R.J."/>
            <person name="Zaki E.A."/>
            <person name="Zhang T."/>
            <person name="Dennis E.S."/>
            <person name="Mayer K.F."/>
            <person name="Peterson D.G."/>
            <person name="Rokhsar D.S."/>
            <person name="Wang X."/>
            <person name="Schmutz J."/>
        </authorList>
    </citation>
    <scope>NUCLEOTIDE SEQUENCE [LARGE SCALE GENOMIC DNA]</scope>
</reference>
<accession>A0A0D2VGF2</accession>
<sequence>MGALNAITTPDCFNLLTFTIAKVPDSTHRQGMQALQEFRLWSSIPQFRGRSQRQQHLSLNHYIKKTSHNTTLI</sequence>
<dbReference type="Gramene" id="KJB82616">
    <property type="protein sequence ID" value="KJB82616"/>
    <property type="gene ID" value="B456_013G205100"/>
</dbReference>
<gene>
    <name evidence="1" type="ORF">B456_013G205100</name>
</gene>
<dbReference type="EMBL" id="CM001752">
    <property type="protein sequence ID" value="KJB82616.1"/>
    <property type="molecule type" value="Genomic_DNA"/>
</dbReference>
<evidence type="ECO:0000313" key="1">
    <source>
        <dbReference type="EMBL" id="KJB82616.1"/>
    </source>
</evidence>